<evidence type="ECO:0000256" key="5">
    <source>
        <dbReference type="ARBA" id="ARBA00022741"/>
    </source>
</evidence>
<keyword evidence="4 9" id="KW-0808">Transferase</keyword>
<dbReference type="InterPro" id="IPR006001">
    <property type="entry name" value="Therm_gnt_kin"/>
</dbReference>
<dbReference type="InterPro" id="IPR031322">
    <property type="entry name" value="Shikimate/glucono_kinase"/>
</dbReference>
<comment type="caution">
    <text evidence="10">The sequence shown here is derived from an EMBL/GenBank/DDBJ whole genome shotgun (WGS) entry which is preliminary data.</text>
</comment>
<keyword evidence="5 9" id="KW-0547">Nucleotide-binding</keyword>
<dbReference type="InterPro" id="IPR027417">
    <property type="entry name" value="P-loop_NTPase"/>
</dbReference>
<dbReference type="EC" id="2.7.1.12" evidence="3 9"/>
<dbReference type="Proteomes" id="UP001597417">
    <property type="component" value="Unassembled WGS sequence"/>
</dbReference>
<proteinExistence type="inferred from homology"/>
<evidence type="ECO:0000256" key="3">
    <source>
        <dbReference type="ARBA" id="ARBA00012054"/>
    </source>
</evidence>
<sequence>MTVVVVMGVAGSGKTTVGQALAAEFGVEYAEADVFHPEANIRKMSSGVPLTDADREPWLHTIAGWIRAHQHTGGVVSSSALKRRYRDILRTGGNVWFLHLAGPKEVLAERMRTRQGHFMPVSLLDSQYADLEPLGADEPGWTADVRDTLAQIVHDAVKEFAARDQRAPNS</sequence>
<protein>
    <recommendedName>
        <fullName evidence="3 9">Gluconokinase</fullName>
        <ecNumber evidence="3 9">2.7.1.12</ecNumber>
    </recommendedName>
</protein>
<evidence type="ECO:0000313" key="11">
    <source>
        <dbReference type="Proteomes" id="UP001597417"/>
    </source>
</evidence>
<evidence type="ECO:0000256" key="8">
    <source>
        <dbReference type="ARBA" id="ARBA00048090"/>
    </source>
</evidence>
<organism evidence="10 11">
    <name type="scientific">Amycolatopsis pigmentata</name>
    <dbReference type="NCBI Taxonomy" id="450801"/>
    <lineage>
        <taxon>Bacteria</taxon>
        <taxon>Bacillati</taxon>
        <taxon>Actinomycetota</taxon>
        <taxon>Actinomycetes</taxon>
        <taxon>Pseudonocardiales</taxon>
        <taxon>Pseudonocardiaceae</taxon>
        <taxon>Amycolatopsis</taxon>
    </lineage>
</organism>
<dbReference type="SUPFAM" id="SSF52540">
    <property type="entry name" value="P-loop containing nucleoside triphosphate hydrolases"/>
    <property type="match status" value="1"/>
</dbReference>
<evidence type="ECO:0000256" key="4">
    <source>
        <dbReference type="ARBA" id="ARBA00022679"/>
    </source>
</evidence>
<evidence type="ECO:0000256" key="2">
    <source>
        <dbReference type="ARBA" id="ARBA00008420"/>
    </source>
</evidence>
<dbReference type="PANTHER" id="PTHR43442">
    <property type="entry name" value="GLUCONOKINASE-RELATED"/>
    <property type="match status" value="1"/>
</dbReference>
<evidence type="ECO:0000256" key="9">
    <source>
        <dbReference type="RuleBase" id="RU363066"/>
    </source>
</evidence>
<dbReference type="RefSeq" id="WP_378267910.1">
    <property type="nucleotide sequence ID" value="NZ_JBHUKR010000015.1"/>
</dbReference>
<keyword evidence="11" id="KW-1185">Reference proteome</keyword>
<evidence type="ECO:0000313" key="10">
    <source>
        <dbReference type="EMBL" id="MFD2419885.1"/>
    </source>
</evidence>
<keyword evidence="7 9" id="KW-0067">ATP-binding</keyword>
<gene>
    <name evidence="10" type="ORF">ACFSXZ_26500</name>
</gene>
<evidence type="ECO:0000256" key="6">
    <source>
        <dbReference type="ARBA" id="ARBA00022777"/>
    </source>
</evidence>
<dbReference type="CDD" id="cd02021">
    <property type="entry name" value="GntK"/>
    <property type="match status" value="1"/>
</dbReference>
<evidence type="ECO:0000256" key="1">
    <source>
        <dbReference type="ARBA" id="ARBA00004761"/>
    </source>
</evidence>
<dbReference type="PANTHER" id="PTHR43442:SF3">
    <property type="entry name" value="GLUCONOKINASE-RELATED"/>
    <property type="match status" value="1"/>
</dbReference>
<comment type="catalytic activity">
    <reaction evidence="8 9">
        <text>D-gluconate + ATP = 6-phospho-D-gluconate + ADP + H(+)</text>
        <dbReference type="Rhea" id="RHEA:19433"/>
        <dbReference type="ChEBI" id="CHEBI:15378"/>
        <dbReference type="ChEBI" id="CHEBI:18391"/>
        <dbReference type="ChEBI" id="CHEBI:30616"/>
        <dbReference type="ChEBI" id="CHEBI:58759"/>
        <dbReference type="ChEBI" id="CHEBI:456216"/>
        <dbReference type="EC" id="2.7.1.12"/>
    </reaction>
</comment>
<keyword evidence="6 9" id="KW-0418">Kinase</keyword>
<comment type="similarity">
    <text evidence="2 9">Belongs to the gluconokinase GntK/GntV family.</text>
</comment>
<dbReference type="EMBL" id="JBHUKR010000015">
    <property type="protein sequence ID" value="MFD2419885.1"/>
    <property type="molecule type" value="Genomic_DNA"/>
</dbReference>
<evidence type="ECO:0000256" key="7">
    <source>
        <dbReference type="ARBA" id="ARBA00022840"/>
    </source>
</evidence>
<dbReference type="Gene3D" id="3.40.50.300">
    <property type="entry name" value="P-loop containing nucleotide triphosphate hydrolases"/>
    <property type="match status" value="1"/>
</dbReference>
<accession>A0ABW5FZ03</accession>
<dbReference type="Pfam" id="PF01202">
    <property type="entry name" value="SKI"/>
    <property type="match status" value="1"/>
</dbReference>
<reference evidence="11" key="1">
    <citation type="journal article" date="2019" name="Int. J. Syst. Evol. Microbiol.">
        <title>The Global Catalogue of Microorganisms (GCM) 10K type strain sequencing project: providing services to taxonomists for standard genome sequencing and annotation.</title>
        <authorList>
            <consortium name="The Broad Institute Genomics Platform"/>
            <consortium name="The Broad Institute Genome Sequencing Center for Infectious Disease"/>
            <person name="Wu L."/>
            <person name="Ma J."/>
        </authorList>
    </citation>
    <scope>NUCLEOTIDE SEQUENCE [LARGE SCALE GENOMIC DNA]</scope>
    <source>
        <strain evidence="11">CGMCC 4.7645</strain>
    </source>
</reference>
<name>A0ABW5FZ03_9PSEU</name>
<comment type="pathway">
    <text evidence="1">Carbohydrate acid metabolism.</text>
</comment>
<dbReference type="NCBIfam" id="TIGR01313">
    <property type="entry name" value="therm_gnt_kin"/>
    <property type="match status" value="1"/>
</dbReference>